<sequence length="746" mass="85766">MGMSFRFTGVSDSTEKDNLDSKIRQHLANGDEFLDLSQLNQFEENNLQDSTFEESVFQGNRDVQINNYFADKRLTNTKLEPLAPRAFPISCLSPQLLTQSDLSQAAQFLEKHHWLILEKNNDNKYFISDVITGVLSNTNKESYFVRQGATSIREYLDKRFPFEQSQTKSVIRQSLSDLDELEQFVEARENLTALSQALQDNQTAVIFVLDSEGDGKKAHQISNYLNMGSIFSGGYINPRIEVGDNHEKVLSENWLHNTLKLMACWFTNIPITVFEQTITLVFEAKMNSARPEGYWVSFTQDELETDFELWKRQPDLIFQAAELEISHPSEQFQGSVQLRSTDKISACRAAFLQHCPFLLKEVAGIIEGVVFDQPLDKDIDKRSELFGDLAYLYSKLSSVGIIDINAVYLREKFDQSRVLSGTESKFAHFIEWIQALKKYAHFSESIQNFIYEIHKDAMQKEQELLDNPSFSIYIKNWVPFLVNDVSSKLKVTWSDYKNRLYGVFNVLALGVGFKNTATLVYLESMLAKSLTATDKAQTSPGVVIIRHYYSGYLSSNPDNLLQVIEKLFSQDDEYFGCTTFITRLFVLSLCYRIEDPKECVKDKAQSYFIDVLMRAHHLDKLCLLLTKHKQYRGKNIQLIFNALVLIRYRIDSTFMTIDGAINGEAEVLITQLKEKSEFIMANLAATCDKQEYRLLKANLKLLCEQALNEYRSCGRDKALRALLKGRHKICKELTKQFKNKRELTHG</sequence>
<dbReference type="EMBL" id="PNBW01000032">
    <property type="protein sequence ID" value="TMO76086.1"/>
    <property type="molecule type" value="Genomic_DNA"/>
</dbReference>
<organism evidence="1 2">
    <name type="scientific">Pseudoalteromonas aurantia</name>
    <dbReference type="NCBI Taxonomy" id="43654"/>
    <lineage>
        <taxon>Bacteria</taxon>
        <taxon>Pseudomonadati</taxon>
        <taxon>Pseudomonadota</taxon>
        <taxon>Gammaproteobacteria</taxon>
        <taxon>Alteromonadales</taxon>
        <taxon>Pseudoalteromonadaceae</taxon>
        <taxon>Pseudoalteromonas</taxon>
    </lineage>
</organism>
<dbReference type="Proteomes" id="UP000307164">
    <property type="component" value="Unassembled WGS sequence"/>
</dbReference>
<name>A0ABY2VZR7_9GAMM</name>
<proteinExistence type="predicted"/>
<evidence type="ECO:0000313" key="2">
    <source>
        <dbReference type="Proteomes" id="UP000307164"/>
    </source>
</evidence>
<keyword evidence="2" id="KW-1185">Reference proteome</keyword>
<evidence type="ECO:0000313" key="1">
    <source>
        <dbReference type="EMBL" id="TMO76086.1"/>
    </source>
</evidence>
<gene>
    <name evidence="1" type="ORF">CWC20_06175</name>
</gene>
<comment type="caution">
    <text evidence="1">The sequence shown here is derived from an EMBL/GenBank/DDBJ whole genome shotgun (WGS) entry which is preliminary data.</text>
</comment>
<protein>
    <submittedName>
        <fullName evidence="1">Uncharacterized protein</fullName>
    </submittedName>
</protein>
<accession>A0ABY2VZR7</accession>
<reference evidence="2" key="1">
    <citation type="submission" date="2019-06" db="EMBL/GenBank/DDBJ databases">
        <title>Co-occurence of chitin degradation, pigmentation and bioactivity in marine Pseudoalteromonas.</title>
        <authorList>
            <person name="Sonnenschein E.C."/>
            <person name="Bech P.K."/>
        </authorList>
    </citation>
    <scope>NUCLEOTIDE SEQUENCE [LARGE SCALE GENOMIC DNA]</scope>
    <source>
        <strain evidence="2">S3895</strain>
    </source>
</reference>